<dbReference type="KEGG" id="seo:STM14_4042"/>
<dbReference type="Proteomes" id="UP000002695">
    <property type="component" value="Chromosome"/>
</dbReference>
<sequence length="243" mass="26563">MILFPQNEDTVMSEMVAFRQGTSMPSRETILHYVVETVNQITELEPALHLLPWSGVNSAIYEQRFAQCYDEGLCAAQTSAPNVPQGILPSTDWAQGIGLLCFAAGYMSAGERPLTHNQLCDFVKQAAVGLSPIEGEAASGFSTVRSIALPVFRRLQRDGHASRVLLLQTLLHLVAWKSASQYARQQAQRLLWMGGILGEGGEHSLLVLDKALREEAVGEKSLPALLIFTSFLAHFPAGPVFID</sequence>
<dbReference type="Pfam" id="PF01874">
    <property type="entry name" value="CitG"/>
    <property type="match status" value="1"/>
</dbReference>
<keyword evidence="9" id="KW-1185">Reference proteome</keyword>
<dbReference type="PATRIC" id="fig|588858.6.peg.3707"/>
<dbReference type="EC" id="2.4.2.52" evidence="3"/>
<keyword evidence="5" id="KW-0808">Transferase</keyword>
<dbReference type="EMBL" id="CP001363">
    <property type="protein sequence ID" value="ACY90438.1"/>
    <property type="molecule type" value="Genomic_DNA"/>
</dbReference>
<dbReference type="AlphaFoldDB" id="A0A0F6B7E0"/>
<dbReference type="RefSeq" id="WP_000600161.1">
    <property type="nucleotide sequence ID" value="NC_016856.1"/>
</dbReference>
<proteinExistence type="inferred from homology"/>
<dbReference type="PANTHER" id="PTHR30201">
    <property type="entry name" value="TRIPHOSPHORIBOSYL-DEPHOSPHO-COA SYNTHASE"/>
    <property type="match status" value="1"/>
</dbReference>
<evidence type="ECO:0000313" key="8">
    <source>
        <dbReference type="EMBL" id="ACY90438.1"/>
    </source>
</evidence>
<evidence type="ECO:0000256" key="7">
    <source>
        <dbReference type="ARBA" id="ARBA00022840"/>
    </source>
</evidence>
<dbReference type="InterPro" id="IPR002736">
    <property type="entry name" value="CitG"/>
</dbReference>
<dbReference type="GO" id="GO:0005524">
    <property type="term" value="F:ATP binding"/>
    <property type="evidence" value="ECO:0007669"/>
    <property type="project" value="UniProtKB-KW"/>
</dbReference>
<keyword evidence="7" id="KW-0067">ATP-binding</keyword>
<evidence type="ECO:0000256" key="6">
    <source>
        <dbReference type="ARBA" id="ARBA00022741"/>
    </source>
</evidence>
<evidence type="ECO:0000256" key="2">
    <source>
        <dbReference type="ARBA" id="ARBA00006812"/>
    </source>
</evidence>
<evidence type="ECO:0000313" key="9">
    <source>
        <dbReference type="Proteomes" id="UP000002695"/>
    </source>
</evidence>
<reference evidence="8 9" key="1">
    <citation type="journal article" date="2010" name="J. Bacteriol.">
        <title>Short-term signatures of evolutionary change in the Salmonella enterica serovar typhimurium 14028 genome.</title>
        <authorList>
            <person name="Jarvik T."/>
            <person name="Smillie C."/>
            <person name="Groisman E.A."/>
            <person name="Ochman H."/>
        </authorList>
    </citation>
    <scope>NUCLEOTIDE SEQUENCE [LARGE SCALE GENOMIC DNA]</scope>
    <source>
        <strain evidence="9">14028s / SGSC 2262</strain>
    </source>
</reference>
<evidence type="ECO:0000256" key="3">
    <source>
        <dbReference type="ARBA" id="ARBA00012074"/>
    </source>
</evidence>
<evidence type="ECO:0000256" key="5">
    <source>
        <dbReference type="ARBA" id="ARBA00022679"/>
    </source>
</evidence>
<keyword evidence="6" id="KW-0547">Nucleotide-binding</keyword>
<evidence type="ECO:0000256" key="1">
    <source>
        <dbReference type="ARBA" id="ARBA00001210"/>
    </source>
</evidence>
<dbReference type="GO" id="GO:0051191">
    <property type="term" value="P:prosthetic group biosynthetic process"/>
    <property type="evidence" value="ECO:0007669"/>
    <property type="project" value="TreeGrafter"/>
</dbReference>
<protein>
    <recommendedName>
        <fullName evidence="4">2-(5''-triphosphoribosyl)-3'-dephosphocoenzyme-A synthase</fullName>
        <ecNumber evidence="3">2.4.2.52</ecNumber>
    </recommendedName>
</protein>
<comment type="similarity">
    <text evidence="2">Belongs to the CitG/MdcB family.</text>
</comment>
<dbReference type="GO" id="GO:0046917">
    <property type="term" value="F:triphosphoribosyl-dephospho-CoA synthase activity"/>
    <property type="evidence" value="ECO:0007669"/>
    <property type="project" value="UniProtKB-EC"/>
</dbReference>
<organism evidence="8 9">
    <name type="scientific">Salmonella typhimurium (strain 14028s / SGSC 2262)</name>
    <dbReference type="NCBI Taxonomy" id="588858"/>
    <lineage>
        <taxon>Bacteria</taxon>
        <taxon>Pseudomonadati</taxon>
        <taxon>Pseudomonadota</taxon>
        <taxon>Gammaproteobacteria</taxon>
        <taxon>Enterobacterales</taxon>
        <taxon>Enterobacteriaceae</taxon>
        <taxon>Salmonella</taxon>
    </lineage>
</organism>
<evidence type="ECO:0000256" key="4">
    <source>
        <dbReference type="ARBA" id="ARBA00020625"/>
    </source>
</evidence>
<comment type="catalytic activity">
    <reaction evidence="1">
        <text>3'-dephospho-CoA + ATP = 2'-(5''-triphospho-alpha-D-ribosyl)-3'-dephospho-CoA + adenine</text>
        <dbReference type="Rhea" id="RHEA:15117"/>
        <dbReference type="ChEBI" id="CHEBI:16708"/>
        <dbReference type="ChEBI" id="CHEBI:30616"/>
        <dbReference type="ChEBI" id="CHEBI:57328"/>
        <dbReference type="ChEBI" id="CHEBI:61378"/>
        <dbReference type="EC" id="2.4.2.52"/>
    </reaction>
</comment>
<gene>
    <name evidence="8" type="ordered locus">STM14_4042</name>
</gene>
<dbReference type="HOGENOM" id="CLU_103712_0_0_6"/>
<dbReference type="PANTHER" id="PTHR30201:SF2">
    <property type="entry name" value="2-(5''-TRIPHOSPHORIBOSYL)-3'-DEPHOSPHOCOENZYME-A SYNTHASE"/>
    <property type="match status" value="1"/>
</dbReference>
<name>A0A0F6B7E0_SALT1</name>
<accession>A0A0F6B7E0</accession>